<name>A0ABR5MKC3_9BACI</name>
<proteinExistence type="predicted"/>
<organism evidence="1 2">
    <name type="scientific">Oceanobacillus caeni</name>
    <dbReference type="NCBI Taxonomy" id="405946"/>
    <lineage>
        <taxon>Bacteria</taxon>
        <taxon>Bacillati</taxon>
        <taxon>Bacillota</taxon>
        <taxon>Bacilli</taxon>
        <taxon>Bacillales</taxon>
        <taxon>Bacillaceae</taxon>
        <taxon>Oceanobacillus</taxon>
    </lineage>
</organism>
<keyword evidence="2" id="KW-1185">Reference proteome</keyword>
<evidence type="ECO:0000313" key="1">
    <source>
        <dbReference type="EMBL" id="KPH76211.1"/>
    </source>
</evidence>
<protein>
    <submittedName>
        <fullName evidence="1">Uncharacterized protein</fullName>
    </submittedName>
</protein>
<dbReference type="EMBL" id="LGTK01000017">
    <property type="protein sequence ID" value="KPH76211.1"/>
    <property type="molecule type" value="Genomic_DNA"/>
</dbReference>
<evidence type="ECO:0000313" key="2">
    <source>
        <dbReference type="Proteomes" id="UP000037854"/>
    </source>
</evidence>
<gene>
    <name evidence="1" type="ORF">AFL42_06985</name>
</gene>
<reference evidence="1 2" key="1">
    <citation type="submission" date="2015-07" db="EMBL/GenBank/DDBJ databases">
        <title>High-quality draft genome sequence of Oceanobacillus caeni HM6, a bacillus isolated from a human feces.</title>
        <authorList>
            <person name="Kumar J."/>
            <person name="Verma M.K."/>
            <person name="Pandey R."/>
            <person name="Bhambi M."/>
            <person name="Chauhan N."/>
        </authorList>
    </citation>
    <scope>NUCLEOTIDE SEQUENCE [LARGE SCALE GENOMIC DNA]</scope>
    <source>
        <strain evidence="1 2">HM6</strain>
    </source>
</reference>
<accession>A0ABR5MKC3</accession>
<dbReference type="Proteomes" id="UP000037854">
    <property type="component" value="Unassembled WGS sequence"/>
</dbReference>
<sequence>MLRIAAVLIGHFLTVEIKEVSPVAGSGRGYLHDKALIFILSFLLKKKIIKGSFYIFLQN</sequence>
<comment type="caution">
    <text evidence="1">The sequence shown here is derived from an EMBL/GenBank/DDBJ whole genome shotgun (WGS) entry which is preliminary data.</text>
</comment>
<dbReference type="RefSeq" id="WP_060668190.1">
    <property type="nucleotide sequence ID" value="NZ_JARTGE010000067.1"/>
</dbReference>